<gene>
    <name evidence="1" type="ORF">JI435_405890</name>
</gene>
<proteinExistence type="predicted"/>
<dbReference type="AlphaFoldDB" id="A0A7U2EXE0"/>
<keyword evidence="2" id="KW-1185">Reference proteome</keyword>
<evidence type="ECO:0000313" key="1">
    <source>
        <dbReference type="EMBL" id="QRC94492.1"/>
    </source>
</evidence>
<sequence>MSEVGGVETPRRRIWKAAAFVILPFPNTGLLYCVASSIVGKVIAINHSFTGTTLYASKCLFTSTIYPIPPQGLP</sequence>
<dbReference type="Proteomes" id="UP000663193">
    <property type="component" value="Chromosome 4"/>
</dbReference>
<protein>
    <submittedName>
        <fullName evidence="1">Uncharacterized protein</fullName>
    </submittedName>
</protein>
<reference evidence="2" key="1">
    <citation type="journal article" date="2021" name="BMC Genomics">
        <title>Chromosome-level genome assembly and manually-curated proteome of model necrotroph Parastagonospora nodorum Sn15 reveals a genome-wide trove of candidate effector homologs, and redundancy of virulence-related functions within an accessory chromosome.</title>
        <authorList>
            <person name="Bertazzoni S."/>
            <person name="Jones D.A.B."/>
            <person name="Phan H.T."/>
            <person name="Tan K.-C."/>
            <person name="Hane J.K."/>
        </authorList>
    </citation>
    <scope>NUCLEOTIDE SEQUENCE [LARGE SCALE GENOMIC DNA]</scope>
    <source>
        <strain evidence="2">SN15 / ATCC MYA-4574 / FGSC 10173)</strain>
    </source>
</reference>
<accession>A0A7U2EXE0</accession>
<organism evidence="1 2">
    <name type="scientific">Phaeosphaeria nodorum (strain SN15 / ATCC MYA-4574 / FGSC 10173)</name>
    <name type="common">Glume blotch fungus</name>
    <name type="synonym">Parastagonospora nodorum</name>
    <dbReference type="NCBI Taxonomy" id="321614"/>
    <lineage>
        <taxon>Eukaryota</taxon>
        <taxon>Fungi</taxon>
        <taxon>Dikarya</taxon>
        <taxon>Ascomycota</taxon>
        <taxon>Pezizomycotina</taxon>
        <taxon>Dothideomycetes</taxon>
        <taxon>Pleosporomycetidae</taxon>
        <taxon>Pleosporales</taxon>
        <taxon>Pleosporineae</taxon>
        <taxon>Phaeosphaeriaceae</taxon>
        <taxon>Parastagonospora</taxon>
    </lineage>
</organism>
<evidence type="ECO:0000313" key="2">
    <source>
        <dbReference type="Proteomes" id="UP000663193"/>
    </source>
</evidence>
<name>A0A7U2EXE0_PHANO</name>
<dbReference type="EMBL" id="CP069026">
    <property type="protein sequence ID" value="QRC94492.1"/>
    <property type="molecule type" value="Genomic_DNA"/>
</dbReference>
<dbReference type="VEuPathDB" id="FungiDB:JI435_405890"/>